<name>A0A1X0QL00_9MICR</name>
<dbReference type="VEuPathDB" id="MicrosporidiaDB:HERIO_2113"/>
<evidence type="ECO:0000256" key="1">
    <source>
        <dbReference type="ARBA" id="ARBA00022801"/>
    </source>
</evidence>
<dbReference type="SUPFAM" id="SSF69065">
    <property type="entry name" value="RNase III domain-like"/>
    <property type="match status" value="2"/>
</dbReference>
<feature type="domain" description="RNase III" evidence="2">
    <location>
        <begin position="641"/>
        <end position="695"/>
    </location>
</feature>
<dbReference type="InterPro" id="IPR000999">
    <property type="entry name" value="RNase_III_dom"/>
</dbReference>
<proteinExistence type="predicted"/>
<dbReference type="EMBL" id="LTAI01000030">
    <property type="protein sequence ID" value="ORE00356.1"/>
    <property type="molecule type" value="Genomic_DNA"/>
</dbReference>
<dbReference type="GO" id="GO:0004525">
    <property type="term" value="F:ribonuclease III activity"/>
    <property type="evidence" value="ECO:0007669"/>
    <property type="project" value="InterPro"/>
</dbReference>
<dbReference type="PROSITE" id="PS00517">
    <property type="entry name" value="RNASE_3_1"/>
    <property type="match status" value="1"/>
</dbReference>
<dbReference type="InterPro" id="IPR036389">
    <property type="entry name" value="RNase_III_sf"/>
</dbReference>
<evidence type="ECO:0000313" key="4">
    <source>
        <dbReference type="Proteomes" id="UP000192501"/>
    </source>
</evidence>
<dbReference type="CDD" id="cd00593">
    <property type="entry name" value="RIBOc"/>
    <property type="match status" value="2"/>
</dbReference>
<comment type="caution">
    <text evidence="3">The sequence shown here is derived from an EMBL/GenBank/DDBJ whole genome shotgun (WGS) entry which is preliminary data.</text>
</comment>
<dbReference type="VEuPathDB" id="MicrosporidiaDB:HERIO_2115"/>
<evidence type="ECO:0000313" key="3">
    <source>
        <dbReference type="EMBL" id="ORE00356.1"/>
    </source>
</evidence>
<dbReference type="PANTHER" id="PTHR14950:SF37">
    <property type="entry name" value="ENDORIBONUCLEASE DICER"/>
    <property type="match status" value="1"/>
</dbReference>
<dbReference type="Pfam" id="PF00636">
    <property type="entry name" value="Ribonuclease_3"/>
    <property type="match status" value="1"/>
</dbReference>
<keyword evidence="1" id="KW-0378">Hydrolase</keyword>
<reference evidence="3 4" key="1">
    <citation type="journal article" date="2017" name="Environ. Microbiol.">
        <title>Decay of the glycolytic pathway and adaptation to intranuclear parasitism within Enterocytozoonidae microsporidia.</title>
        <authorList>
            <person name="Wiredu Boakye D."/>
            <person name="Jaroenlak P."/>
            <person name="Prachumwat A."/>
            <person name="Williams T.A."/>
            <person name="Bateman K.S."/>
            <person name="Itsathitphaisarn O."/>
            <person name="Sritunyalucksana K."/>
            <person name="Paszkiewicz K.H."/>
            <person name="Moore K.A."/>
            <person name="Stentiford G.D."/>
            <person name="Williams B.A."/>
        </authorList>
    </citation>
    <scope>NUCLEOTIDE SEQUENCE [LARGE SCALE GENOMIC DNA]</scope>
    <source>
        <strain evidence="4">canceri</strain>
    </source>
</reference>
<dbReference type="PANTHER" id="PTHR14950">
    <property type="entry name" value="DICER-RELATED"/>
    <property type="match status" value="1"/>
</dbReference>
<dbReference type="Proteomes" id="UP000192501">
    <property type="component" value="Unassembled WGS sequence"/>
</dbReference>
<dbReference type="SMART" id="SM00535">
    <property type="entry name" value="RIBOc"/>
    <property type="match status" value="2"/>
</dbReference>
<evidence type="ECO:0000259" key="2">
    <source>
        <dbReference type="PROSITE" id="PS50142"/>
    </source>
</evidence>
<feature type="domain" description="RNase III" evidence="2">
    <location>
        <begin position="885"/>
        <end position="999"/>
    </location>
</feature>
<dbReference type="PROSITE" id="PS50142">
    <property type="entry name" value="RNASE_3_2"/>
    <property type="match status" value="2"/>
</dbReference>
<accession>A0A1X0QL00</accession>
<organism evidence="3 4">
    <name type="scientific">Hepatospora eriocheir</name>
    <dbReference type="NCBI Taxonomy" id="1081669"/>
    <lineage>
        <taxon>Eukaryota</taxon>
        <taxon>Fungi</taxon>
        <taxon>Fungi incertae sedis</taxon>
        <taxon>Microsporidia</taxon>
        <taxon>Hepatosporidae</taxon>
        <taxon>Hepatospora</taxon>
    </lineage>
</organism>
<dbReference type="Gene3D" id="1.10.1520.10">
    <property type="entry name" value="Ribonuclease III domain"/>
    <property type="match status" value="2"/>
</dbReference>
<dbReference type="VEuPathDB" id="MicrosporidiaDB:A0H76_1357"/>
<gene>
    <name evidence="3" type="ORF">A0H76_1357</name>
</gene>
<sequence>MCINKGENQIVNHLIMRELDENTIEDIKDMDLTKTLVVGTRKMSNVPNSLDMTNFCLKTFINPKQFAEYERIIVHVSKLTEDILFAIKQHFTVEVIVYSEVEPEIPVKTKILFLKNNQEQEIENSIDLDDFTESYIKDNVNIVMDGDINKLHVDKSNTVCFVFNKNRNKNINVESYKDFKETVIFSNDAIENIKFSEDFYKDFKFDSRIVKVGGACFPIKSARLVMNHVFNNLKKSLEAYELFLHDIGLNIEYRNYHSNFNGKIEQFDLYVARLSLKELFNISVESEPYVKKKDCVNDGAIKFLMKLVEEKILDDKLELNELSDFSELYKKIYNCNNIEEVILFKEPRINVYIKEIEENMLSSIGVVRFTEDTRYKMGEGKYKREFMYSITENKFVYREKEDHNDIKSNKIEYNGFYEKVFCKETNLYSLYTFKENVKDNYKIGIITSKTFEGVVDTEFGTVEYVDDFVFEKADLLIIEAFQIIFFNGGSTLLNKNFSQKYKLFYYSVVVDNKKVNLDEMSNIVKNFLSNTVINKEYLLWNIKIKQFTLFHSYSDFKLDDKVDKVLSDTEMTYREYFGLKFCIDFNKECKLLYTTDNLLTNKCGNGLKNLNPSVIYVTTPLHKTYLKEMNQFKNNFANFHKASLIDHFNKTFNLNLNNTLLIKAFTPHKEGSFNYERLEFLGDSVIKFVVTIYLIYNNFDINDIQRIDAFKASFNKFQESKTFFLCNQTLRNVCIKSGIYEYFLNWNVDRLFQTPNLANYSSLQDFKQYFNAGRVFNSDSIGSYKEKTTISTQRSKFYADVYEAIVGSIFVNDLNLNKENNNDEKCQKNEGLKNVYNFLINSKLLKEIENQSIKTLEFIPLPNHINDFYQSLNLVESFPLFLKFLIQLENVIGYNFNNKNLLISALNYNDNDPLYEIFSTFGLTTLELCISTKLFSNEVYSSPLYLHVLRISYINKESLGMIVRRSGIKNFCRLKDDMKTKDYGRIFEAMLGAMIIDMDFDIKKFINVYERKIEKLIEENQSELEFK</sequence>
<dbReference type="GO" id="GO:0006396">
    <property type="term" value="P:RNA processing"/>
    <property type="evidence" value="ECO:0007669"/>
    <property type="project" value="InterPro"/>
</dbReference>
<protein>
    <recommendedName>
        <fullName evidence="2">RNase III domain-containing protein</fullName>
    </recommendedName>
</protein>
<dbReference type="AlphaFoldDB" id="A0A1X0QL00"/>